<evidence type="ECO:0000313" key="2">
    <source>
        <dbReference type="EMBL" id="KUO16441.1"/>
    </source>
</evidence>
<dbReference type="Gene3D" id="3.40.50.300">
    <property type="entry name" value="P-loop containing nucleotide triphosphate hydrolases"/>
    <property type="match status" value="1"/>
</dbReference>
<dbReference type="AlphaFoldDB" id="A0A101UT94"/>
<reference evidence="2 3" key="1">
    <citation type="submission" date="2015-10" db="EMBL/GenBank/DDBJ databases">
        <title>Draft genome sequence of Streptomyces sp. RV15, isolated from a marine sponge.</title>
        <authorList>
            <person name="Ruckert C."/>
            <person name="Abdelmohsen U.R."/>
            <person name="Winkler A."/>
            <person name="Hentschel U."/>
            <person name="Kalinowski J."/>
            <person name="Kampfer P."/>
            <person name="Glaeser S."/>
        </authorList>
    </citation>
    <scope>NUCLEOTIDE SEQUENCE [LARGE SCALE GENOMIC DNA]</scope>
    <source>
        <strain evidence="2 3">RV15</strain>
    </source>
</reference>
<evidence type="ECO:0008006" key="4">
    <source>
        <dbReference type="Google" id="ProtNLM"/>
    </source>
</evidence>
<dbReference type="SUPFAM" id="SSF52540">
    <property type="entry name" value="P-loop containing nucleoside triphosphate hydrolases"/>
    <property type="match status" value="1"/>
</dbReference>
<dbReference type="Proteomes" id="UP000053260">
    <property type="component" value="Unassembled WGS sequence"/>
</dbReference>
<dbReference type="RefSeq" id="WP_067029919.1">
    <property type="nucleotide sequence ID" value="NZ_KQ949105.1"/>
</dbReference>
<dbReference type="PANTHER" id="PTHR36978">
    <property type="entry name" value="P-LOOP CONTAINING NUCLEOTIDE TRIPHOSPHATE HYDROLASE"/>
    <property type="match status" value="1"/>
</dbReference>
<dbReference type="OrthoDB" id="285690at2"/>
<protein>
    <recommendedName>
        <fullName evidence="4">Sulfotransferase family protein</fullName>
    </recommendedName>
</protein>
<dbReference type="InterPro" id="IPR027417">
    <property type="entry name" value="P-loop_NTPase"/>
</dbReference>
<accession>A0A101UT94</accession>
<dbReference type="EMBL" id="LMXB01000087">
    <property type="protein sequence ID" value="KUO16441.1"/>
    <property type="molecule type" value="Genomic_DNA"/>
</dbReference>
<feature type="region of interest" description="Disordered" evidence="1">
    <location>
        <begin position="231"/>
        <end position="257"/>
    </location>
</feature>
<name>A0A101UT94_9ACTN</name>
<dbReference type="PANTHER" id="PTHR36978:SF4">
    <property type="entry name" value="P-LOOP CONTAINING NUCLEOSIDE TRIPHOSPHATE HYDROLASE PROTEIN"/>
    <property type="match status" value="1"/>
</dbReference>
<keyword evidence="3" id="KW-1185">Reference proteome</keyword>
<comment type="caution">
    <text evidence="2">The sequence shown here is derived from an EMBL/GenBank/DDBJ whole genome shotgun (WGS) entry which is preliminary data.</text>
</comment>
<sequence length="257" mass="29840">MDIIGAGLGRTGTTSLKQALDILGFGPVYHTKEIFRDPRRLADWEAVVHGGEQDWDRIFDGYRSTVDWPGAAYWKELSDYYPKAQVILTTRNPQTWYASCRNTIFVSYRREFVWRILLPLMRIPLLAADKRLRNFRQVFDAIFRRHFGNRPIDDQATAVSVFQEHIERVRAEIAPDRLLEYQVTQGWEPLCEFLGVPVPDEPFPHENDRGAWKRFTRSHVLRGLRKIAARPLRGPRGEGRRRPTGTAQWHTPGEGDT</sequence>
<gene>
    <name evidence="2" type="ORF">AQJ91_35630</name>
</gene>
<dbReference type="Pfam" id="PF17784">
    <property type="entry name" value="Sulfotransfer_4"/>
    <property type="match status" value="1"/>
</dbReference>
<dbReference type="STRING" id="909626.AQJ91_35630"/>
<dbReference type="InterPro" id="IPR040632">
    <property type="entry name" value="Sulfotransfer_4"/>
</dbReference>
<evidence type="ECO:0000256" key="1">
    <source>
        <dbReference type="SAM" id="MobiDB-lite"/>
    </source>
</evidence>
<evidence type="ECO:0000313" key="3">
    <source>
        <dbReference type="Proteomes" id="UP000053260"/>
    </source>
</evidence>
<proteinExistence type="predicted"/>
<organism evidence="2 3">
    <name type="scientific">Streptomyces dysideae</name>
    <dbReference type="NCBI Taxonomy" id="909626"/>
    <lineage>
        <taxon>Bacteria</taxon>
        <taxon>Bacillati</taxon>
        <taxon>Actinomycetota</taxon>
        <taxon>Actinomycetes</taxon>
        <taxon>Kitasatosporales</taxon>
        <taxon>Streptomycetaceae</taxon>
        <taxon>Streptomyces</taxon>
    </lineage>
</organism>